<dbReference type="GO" id="GO:0004523">
    <property type="term" value="F:RNA-DNA hybrid ribonuclease activity"/>
    <property type="evidence" value="ECO:0007669"/>
    <property type="project" value="UniProtKB-EC"/>
</dbReference>
<comment type="cofactor">
    <cofactor evidence="2">
        <name>Mn(2+)</name>
        <dbReference type="ChEBI" id="CHEBI:29035"/>
    </cofactor>
</comment>
<reference evidence="15" key="1">
    <citation type="submission" date="2024-03" db="EMBL/GenBank/DDBJ databases">
        <title>Eukaryotic viruses encode the ribosomal protein eL40.</title>
        <authorList>
            <person name="Thomy J."/>
            <person name="Schvarcz C.R."/>
            <person name="McBeain K.A."/>
            <person name="Edwards K.F."/>
            <person name="Steward G.F."/>
        </authorList>
    </citation>
    <scope>NUCLEOTIDE SEQUENCE</scope>
    <source>
        <strain evidence="15">FloV-SA2</strain>
    </source>
</reference>
<proteinExistence type="inferred from homology"/>
<dbReference type="Pfam" id="PF01351">
    <property type="entry name" value="RNase_HII"/>
    <property type="match status" value="1"/>
</dbReference>
<keyword evidence="10" id="KW-0479">Metal-binding</keyword>
<dbReference type="EC" id="3.1.26.4" evidence="6"/>
<comment type="cofactor">
    <cofactor evidence="3">
        <name>Mg(2+)</name>
        <dbReference type="ChEBI" id="CHEBI:18420"/>
    </cofactor>
</comment>
<dbReference type="GO" id="GO:0043137">
    <property type="term" value="P:DNA replication, removal of RNA primer"/>
    <property type="evidence" value="ECO:0007669"/>
    <property type="project" value="TreeGrafter"/>
</dbReference>
<evidence type="ECO:0000256" key="8">
    <source>
        <dbReference type="ARBA" id="ARBA00022490"/>
    </source>
</evidence>
<dbReference type="InterPro" id="IPR024567">
    <property type="entry name" value="RNase_HII/HIII_dom"/>
</dbReference>
<evidence type="ECO:0000256" key="5">
    <source>
        <dbReference type="ARBA" id="ARBA00007383"/>
    </source>
</evidence>
<dbReference type="PANTHER" id="PTHR10954">
    <property type="entry name" value="RIBONUCLEASE H2 SUBUNIT A"/>
    <property type="match status" value="1"/>
</dbReference>
<name>A0AB39JF27_9VIRU</name>
<gene>
    <name evidence="15" type="ORF">FloV-SA2_00463</name>
</gene>
<keyword evidence="8" id="KW-0963">Cytoplasm</keyword>
<keyword evidence="11" id="KW-0255">Endonuclease</keyword>
<protein>
    <recommendedName>
        <fullName evidence="7">Ribonuclease HII</fullName>
        <ecNumber evidence="6">3.1.26.4</ecNumber>
    </recommendedName>
</protein>
<evidence type="ECO:0000256" key="12">
    <source>
        <dbReference type="ARBA" id="ARBA00022801"/>
    </source>
</evidence>
<evidence type="ECO:0000256" key="3">
    <source>
        <dbReference type="ARBA" id="ARBA00001946"/>
    </source>
</evidence>
<evidence type="ECO:0000256" key="9">
    <source>
        <dbReference type="ARBA" id="ARBA00022722"/>
    </source>
</evidence>
<comment type="subcellular location">
    <subcellularLocation>
        <location evidence="4">Cytoplasm</location>
    </subcellularLocation>
</comment>
<dbReference type="GO" id="GO:0046872">
    <property type="term" value="F:metal ion binding"/>
    <property type="evidence" value="ECO:0007669"/>
    <property type="project" value="UniProtKB-KW"/>
</dbReference>
<keyword evidence="9" id="KW-0540">Nuclease</keyword>
<accession>A0AB39JF27</accession>
<evidence type="ECO:0000256" key="13">
    <source>
        <dbReference type="ARBA" id="ARBA00023211"/>
    </source>
</evidence>
<organism evidence="15">
    <name type="scientific">Florenciella sp. virus SA2</name>
    <dbReference type="NCBI Taxonomy" id="3240092"/>
    <lineage>
        <taxon>Viruses</taxon>
    </lineage>
</organism>
<dbReference type="PANTHER" id="PTHR10954:SF18">
    <property type="entry name" value="RIBONUCLEASE HII"/>
    <property type="match status" value="1"/>
</dbReference>
<evidence type="ECO:0000256" key="10">
    <source>
        <dbReference type="ARBA" id="ARBA00022723"/>
    </source>
</evidence>
<dbReference type="InterPro" id="IPR001352">
    <property type="entry name" value="RNase_HII/HIII"/>
</dbReference>
<dbReference type="PROSITE" id="PS51975">
    <property type="entry name" value="RNASE_H_2"/>
    <property type="match status" value="1"/>
</dbReference>
<dbReference type="GO" id="GO:0032299">
    <property type="term" value="C:ribonuclease H2 complex"/>
    <property type="evidence" value="ECO:0007669"/>
    <property type="project" value="TreeGrafter"/>
</dbReference>
<dbReference type="SUPFAM" id="SSF53098">
    <property type="entry name" value="Ribonuclease H-like"/>
    <property type="match status" value="1"/>
</dbReference>
<evidence type="ECO:0000256" key="11">
    <source>
        <dbReference type="ARBA" id="ARBA00022759"/>
    </source>
</evidence>
<keyword evidence="12" id="KW-0378">Hydrolase</keyword>
<evidence type="ECO:0000256" key="2">
    <source>
        <dbReference type="ARBA" id="ARBA00001936"/>
    </source>
</evidence>
<feature type="domain" description="RNase H type-2" evidence="14">
    <location>
        <begin position="7"/>
        <end position="221"/>
    </location>
</feature>
<evidence type="ECO:0000259" key="14">
    <source>
        <dbReference type="PROSITE" id="PS51975"/>
    </source>
</evidence>
<dbReference type="NCBIfam" id="NF000595">
    <property type="entry name" value="PRK00015.1-3"/>
    <property type="match status" value="1"/>
</dbReference>
<keyword evidence="13" id="KW-0464">Manganese</keyword>
<dbReference type="Gene3D" id="3.30.420.10">
    <property type="entry name" value="Ribonuclease H-like superfamily/Ribonuclease H"/>
    <property type="match status" value="1"/>
</dbReference>
<evidence type="ECO:0000256" key="6">
    <source>
        <dbReference type="ARBA" id="ARBA00012180"/>
    </source>
</evidence>
<comment type="similarity">
    <text evidence="5">Belongs to the RNase HII family.</text>
</comment>
<dbReference type="InterPro" id="IPR022898">
    <property type="entry name" value="RNase_HII"/>
</dbReference>
<sequence length="221" mass="25851">MEETAKQIIIGVDEAGRGPLFGSVYTSAIILPENDFDTSLIKDSKKYSSKKKIKEVFDYIKESATYYSIDYANHEEIDKYNILQATQRSMHNSIRNVIKQLETNYDSNCFEQVLQNLLILVDGNYFKEFTYYYNNNLYEINYKCVIKGDDLYKEIGAASILAKVSRDEYIYSFVKENPEYEEKYKLSKNKGYGTKDHRNGIIKYGYSDFHRKSFKLKSNTV</sequence>
<dbReference type="CDD" id="cd07182">
    <property type="entry name" value="RNase_HII_bacteria_HII_like"/>
    <property type="match status" value="1"/>
</dbReference>
<evidence type="ECO:0000256" key="1">
    <source>
        <dbReference type="ARBA" id="ARBA00000077"/>
    </source>
</evidence>
<dbReference type="EMBL" id="PP542043">
    <property type="protein sequence ID" value="XDO02281.1"/>
    <property type="molecule type" value="Genomic_DNA"/>
</dbReference>
<evidence type="ECO:0000256" key="7">
    <source>
        <dbReference type="ARBA" id="ARBA00019179"/>
    </source>
</evidence>
<comment type="catalytic activity">
    <reaction evidence="1">
        <text>Endonucleolytic cleavage to 5'-phosphomonoester.</text>
        <dbReference type="EC" id="3.1.26.4"/>
    </reaction>
</comment>
<dbReference type="GO" id="GO:0003723">
    <property type="term" value="F:RNA binding"/>
    <property type="evidence" value="ECO:0007669"/>
    <property type="project" value="InterPro"/>
</dbReference>
<dbReference type="GO" id="GO:0006298">
    <property type="term" value="P:mismatch repair"/>
    <property type="evidence" value="ECO:0007669"/>
    <property type="project" value="TreeGrafter"/>
</dbReference>
<dbReference type="InterPro" id="IPR036397">
    <property type="entry name" value="RNaseH_sf"/>
</dbReference>
<evidence type="ECO:0000313" key="15">
    <source>
        <dbReference type="EMBL" id="XDO02281.1"/>
    </source>
</evidence>
<dbReference type="InterPro" id="IPR012337">
    <property type="entry name" value="RNaseH-like_sf"/>
</dbReference>
<evidence type="ECO:0000256" key="4">
    <source>
        <dbReference type="ARBA" id="ARBA00004496"/>
    </source>
</evidence>